<evidence type="ECO:0000256" key="2">
    <source>
        <dbReference type="ARBA" id="ARBA00022679"/>
    </source>
</evidence>
<evidence type="ECO:0000256" key="5">
    <source>
        <dbReference type="ARBA" id="ARBA00022840"/>
    </source>
</evidence>
<dbReference type="AlphaFoldDB" id="A0AAV5EF13"/>
<dbReference type="InterPro" id="IPR011009">
    <property type="entry name" value="Kinase-like_dom_sf"/>
</dbReference>
<dbReference type="GO" id="GO:0004713">
    <property type="term" value="F:protein tyrosine kinase activity"/>
    <property type="evidence" value="ECO:0007669"/>
    <property type="project" value="InterPro"/>
</dbReference>
<evidence type="ECO:0000256" key="3">
    <source>
        <dbReference type="ARBA" id="ARBA00022741"/>
    </source>
</evidence>
<keyword evidence="3" id="KW-0547">Nucleotide-binding</keyword>
<dbReference type="Pfam" id="PF07714">
    <property type="entry name" value="PK_Tyr_Ser-Thr"/>
    <property type="match status" value="1"/>
</dbReference>
<keyword evidence="4" id="KW-0418">Kinase</keyword>
<dbReference type="PROSITE" id="PS50011">
    <property type="entry name" value="PROTEIN_KINASE_DOM"/>
    <property type="match status" value="1"/>
</dbReference>
<protein>
    <recommendedName>
        <fullName evidence="6">Protein kinase domain-containing protein</fullName>
    </recommendedName>
</protein>
<keyword evidence="1" id="KW-0597">Phosphoprotein</keyword>
<sequence length="264" mass="29545">MRQVSVASRLRHHNLVRLLGYNITTDLCVLLYQFAPMGTLHDTLHFTNGFSSRGEDATNALAFSSDDDGKAHPAFSSSRLQAGAARARWGAAVQEQELRWLGLRREVAHGRLPKAGRSWPTLSWAQRVRVALDAANGLAYLHGAGVTHHDVRSTNVLLFEGFSAKIADYDMFKQLPVNDVESNFVFQVTGASRWFTTTGQVTQKGDVFCFGVVLLELLTGNKAKDSKLKLVVHHSAWLRFDPKLNRQYPQTGARKKVMQRQWAQ</sequence>
<evidence type="ECO:0000313" key="7">
    <source>
        <dbReference type="EMBL" id="GJN20746.1"/>
    </source>
</evidence>
<dbReference type="EMBL" id="BQKI01000075">
    <property type="protein sequence ID" value="GJN20746.1"/>
    <property type="molecule type" value="Genomic_DNA"/>
</dbReference>
<reference evidence="7" key="2">
    <citation type="submission" date="2021-12" db="EMBL/GenBank/DDBJ databases">
        <title>Resequencing data analysis of finger millet.</title>
        <authorList>
            <person name="Hatakeyama M."/>
            <person name="Aluri S."/>
            <person name="Balachadran M.T."/>
            <person name="Sivarajan S.R."/>
            <person name="Poveda L."/>
            <person name="Shimizu-Inatsugi R."/>
            <person name="Schlapbach R."/>
            <person name="Sreeman S.M."/>
            <person name="Shimizu K.K."/>
        </authorList>
    </citation>
    <scope>NUCLEOTIDE SEQUENCE</scope>
</reference>
<dbReference type="InterPro" id="IPR000719">
    <property type="entry name" value="Prot_kinase_dom"/>
</dbReference>
<dbReference type="GO" id="GO:0005524">
    <property type="term" value="F:ATP binding"/>
    <property type="evidence" value="ECO:0007669"/>
    <property type="project" value="UniProtKB-KW"/>
</dbReference>
<dbReference type="PANTHER" id="PTHR47983:SF32">
    <property type="entry name" value="PROTEIN KINASE DOMAIN-CONTAINING PROTEIN"/>
    <property type="match status" value="1"/>
</dbReference>
<evidence type="ECO:0000313" key="8">
    <source>
        <dbReference type="Proteomes" id="UP001054889"/>
    </source>
</evidence>
<dbReference type="InterPro" id="IPR020635">
    <property type="entry name" value="Tyr_kinase_cat_dom"/>
</dbReference>
<gene>
    <name evidence="7" type="primary">gb08163</name>
    <name evidence="7" type="ORF">PR202_gb08163</name>
</gene>
<organism evidence="7 8">
    <name type="scientific">Eleusine coracana subsp. coracana</name>
    <dbReference type="NCBI Taxonomy" id="191504"/>
    <lineage>
        <taxon>Eukaryota</taxon>
        <taxon>Viridiplantae</taxon>
        <taxon>Streptophyta</taxon>
        <taxon>Embryophyta</taxon>
        <taxon>Tracheophyta</taxon>
        <taxon>Spermatophyta</taxon>
        <taxon>Magnoliopsida</taxon>
        <taxon>Liliopsida</taxon>
        <taxon>Poales</taxon>
        <taxon>Poaceae</taxon>
        <taxon>PACMAD clade</taxon>
        <taxon>Chloridoideae</taxon>
        <taxon>Cynodonteae</taxon>
        <taxon>Eleusininae</taxon>
        <taxon>Eleusine</taxon>
    </lineage>
</organism>
<name>A0AAV5EF13_ELECO</name>
<dbReference type="Proteomes" id="UP001054889">
    <property type="component" value="Unassembled WGS sequence"/>
</dbReference>
<dbReference type="Gene3D" id="1.10.510.10">
    <property type="entry name" value="Transferase(Phosphotransferase) domain 1"/>
    <property type="match status" value="2"/>
</dbReference>
<evidence type="ECO:0000256" key="1">
    <source>
        <dbReference type="ARBA" id="ARBA00022553"/>
    </source>
</evidence>
<dbReference type="SMART" id="SM00219">
    <property type="entry name" value="TyrKc"/>
    <property type="match status" value="1"/>
</dbReference>
<feature type="domain" description="Protein kinase" evidence="6">
    <location>
        <begin position="1"/>
        <end position="264"/>
    </location>
</feature>
<comment type="caution">
    <text evidence="7">The sequence shown here is derived from an EMBL/GenBank/DDBJ whole genome shotgun (WGS) entry which is preliminary data.</text>
</comment>
<proteinExistence type="predicted"/>
<accession>A0AAV5EF13</accession>
<keyword evidence="8" id="KW-1185">Reference proteome</keyword>
<dbReference type="PROSITE" id="PS00109">
    <property type="entry name" value="PROTEIN_KINASE_TYR"/>
    <property type="match status" value="1"/>
</dbReference>
<dbReference type="PANTHER" id="PTHR47983">
    <property type="entry name" value="PTO-INTERACTING PROTEIN 1-LIKE"/>
    <property type="match status" value="1"/>
</dbReference>
<dbReference type="InterPro" id="IPR008266">
    <property type="entry name" value="Tyr_kinase_AS"/>
</dbReference>
<dbReference type="InterPro" id="IPR052101">
    <property type="entry name" value="Plant_StressResp_Kinase"/>
</dbReference>
<keyword evidence="2" id="KW-0808">Transferase</keyword>
<dbReference type="SUPFAM" id="SSF56112">
    <property type="entry name" value="Protein kinase-like (PK-like)"/>
    <property type="match status" value="1"/>
</dbReference>
<keyword evidence="5" id="KW-0067">ATP-binding</keyword>
<dbReference type="InterPro" id="IPR001245">
    <property type="entry name" value="Ser-Thr/Tyr_kinase_cat_dom"/>
</dbReference>
<evidence type="ECO:0000256" key="4">
    <source>
        <dbReference type="ARBA" id="ARBA00022777"/>
    </source>
</evidence>
<reference evidence="7" key="1">
    <citation type="journal article" date="2018" name="DNA Res.">
        <title>Multiple hybrid de novo genome assembly of finger millet, an orphan allotetraploid crop.</title>
        <authorList>
            <person name="Hatakeyama M."/>
            <person name="Aluri S."/>
            <person name="Balachadran M.T."/>
            <person name="Sivarajan S.R."/>
            <person name="Patrignani A."/>
            <person name="Gruter S."/>
            <person name="Poveda L."/>
            <person name="Shimizu-Inatsugi R."/>
            <person name="Baeten J."/>
            <person name="Francoijs K.J."/>
            <person name="Nataraja K.N."/>
            <person name="Reddy Y.A.N."/>
            <person name="Phadnis S."/>
            <person name="Ravikumar R.L."/>
            <person name="Schlapbach R."/>
            <person name="Sreeman S.M."/>
            <person name="Shimizu K.K."/>
        </authorList>
    </citation>
    <scope>NUCLEOTIDE SEQUENCE</scope>
</reference>
<evidence type="ECO:0000259" key="6">
    <source>
        <dbReference type="PROSITE" id="PS50011"/>
    </source>
</evidence>